<evidence type="ECO:0000256" key="12">
    <source>
        <dbReference type="SAM" id="Phobius"/>
    </source>
</evidence>
<keyword evidence="8" id="KW-0106">Calcium</keyword>
<dbReference type="PANTHER" id="PTHR30012:SF0">
    <property type="entry name" value="TYPE II SECRETION SYSTEM PROTEIN F-RELATED"/>
    <property type="match status" value="1"/>
</dbReference>
<keyword evidence="11 12" id="KW-0472">Membrane</keyword>
<keyword evidence="6 12" id="KW-0812">Transmembrane</keyword>
<comment type="subcellular location">
    <subcellularLocation>
        <location evidence="1">Cell inner membrane</location>
        <topology evidence="1">Multi-pass membrane protein</topology>
    </subcellularLocation>
</comment>
<keyword evidence="4" id="KW-1003">Cell membrane</keyword>
<evidence type="ECO:0000256" key="2">
    <source>
        <dbReference type="ARBA" id="ARBA00005745"/>
    </source>
</evidence>
<evidence type="ECO:0000256" key="1">
    <source>
        <dbReference type="ARBA" id="ARBA00004429"/>
    </source>
</evidence>
<feature type="transmembrane region" description="Helical" evidence="12">
    <location>
        <begin position="168"/>
        <end position="191"/>
    </location>
</feature>
<evidence type="ECO:0000256" key="10">
    <source>
        <dbReference type="ARBA" id="ARBA00022989"/>
    </source>
</evidence>
<dbReference type="PRINTS" id="PR00812">
    <property type="entry name" value="BCTERIALGSPF"/>
</dbReference>
<organism evidence="14">
    <name type="scientific">hydrothermal vent metagenome</name>
    <dbReference type="NCBI Taxonomy" id="652676"/>
    <lineage>
        <taxon>unclassified sequences</taxon>
        <taxon>metagenomes</taxon>
        <taxon>ecological metagenomes</taxon>
    </lineage>
</organism>
<feature type="transmembrane region" description="Helical" evidence="12">
    <location>
        <begin position="375"/>
        <end position="396"/>
    </location>
</feature>
<dbReference type="InterPro" id="IPR018076">
    <property type="entry name" value="T2SS_GspF_dom"/>
</dbReference>
<evidence type="ECO:0000259" key="13">
    <source>
        <dbReference type="Pfam" id="PF00482"/>
    </source>
</evidence>
<dbReference type="InterPro" id="IPR003004">
    <property type="entry name" value="GspF/PilC"/>
</dbReference>
<accession>A0A3B1AQW3</accession>
<dbReference type="Gene3D" id="1.20.81.30">
    <property type="entry name" value="Type II secretion system (T2SS), domain F"/>
    <property type="match status" value="2"/>
</dbReference>
<evidence type="ECO:0000256" key="5">
    <source>
        <dbReference type="ARBA" id="ARBA00022519"/>
    </source>
</evidence>
<feature type="domain" description="Type II secretion system protein GspF" evidence="13">
    <location>
        <begin position="272"/>
        <end position="394"/>
    </location>
</feature>
<dbReference type="AlphaFoldDB" id="A0A3B1AQW3"/>
<dbReference type="GO" id="GO:0005886">
    <property type="term" value="C:plasma membrane"/>
    <property type="evidence" value="ECO:0007669"/>
    <property type="project" value="UniProtKB-SubCell"/>
</dbReference>
<feature type="transmembrane region" description="Helical" evidence="12">
    <location>
        <begin position="222"/>
        <end position="241"/>
    </location>
</feature>
<keyword evidence="5" id="KW-0997">Cell inner membrane</keyword>
<dbReference type="InterPro" id="IPR001992">
    <property type="entry name" value="T2SS_GspF/T4SS_PilC_CS"/>
</dbReference>
<evidence type="ECO:0000256" key="8">
    <source>
        <dbReference type="ARBA" id="ARBA00022837"/>
    </source>
</evidence>
<name>A0A3B1AQW3_9ZZZZ</name>
<evidence type="ECO:0000256" key="9">
    <source>
        <dbReference type="ARBA" id="ARBA00022927"/>
    </source>
</evidence>
<dbReference type="NCBIfam" id="TIGR02120">
    <property type="entry name" value="GspF"/>
    <property type="match status" value="1"/>
</dbReference>
<keyword evidence="7" id="KW-0479">Metal-binding</keyword>
<gene>
    <name evidence="14" type="ORF">MNBD_GAMMA20-2311</name>
</gene>
<dbReference type="EMBL" id="UOFU01000094">
    <property type="protein sequence ID" value="VAW96374.1"/>
    <property type="molecule type" value="Genomic_DNA"/>
</dbReference>
<evidence type="ECO:0000256" key="4">
    <source>
        <dbReference type="ARBA" id="ARBA00022475"/>
    </source>
</evidence>
<dbReference type="GO" id="GO:0015627">
    <property type="term" value="C:type II protein secretion system complex"/>
    <property type="evidence" value="ECO:0007669"/>
    <property type="project" value="InterPro"/>
</dbReference>
<evidence type="ECO:0000313" key="14">
    <source>
        <dbReference type="EMBL" id="VAW96374.1"/>
    </source>
</evidence>
<dbReference type="Pfam" id="PF00482">
    <property type="entry name" value="T2SSF"/>
    <property type="match status" value="2"/>
</dbReference>
<reference evidence="14" key="1">
    <citation type="submission" date="2018-06" db="EMBL/GenBank/DDBJ databases">
        <authorList>
            <person name="Zhirakovskaya E."/>
        </authorList>
    </citation>
    <scope>NUCLEOTIDE SEQUENCE</scope>
</reference>
<dbReference type="InterPro" id="IPR042094">
    <property type="entry name" value="T2SS_GspF_sf"/>
</dbReference>
<dbReference type="InterPro" id="IPR011850">
    <property type="entry name" value="T2SS_GspF"/>
</dbReference>
<keyword evidence="10 12" id="KW-1133">Transmembrane helix</keyword>
<evidence type="ECO:0000256" key="7">
    <source>
        <dbReference type="ARBA" id="ARBA00022723"/>
    </source>
</evidence>
<evidence type="ECO:0000256" key="6">
    <source>
        <dbReference type="ARBA" id="ARBA00022692"/>
    </source>
</evidence>
<evidence type="ECO:0000256" key="3">
    <source>
        <dbReference type="ARBA" id="ARBA00022448"/>
    </source>
</evidence>
<dbReference type="GO" id="GO:0046872">
    <property type="term" value="F:metal ion binding"/>
    <property type="evidence" value="ECO:0007669"/>
    <property type="project" value="UniProtKB-KW"/>
</dbReference>
<protein>
    <submittedName>
        <fullName evidence="14">General secretion pathway protein F</fullName>
    </submittedName>
</protein>
<comment type="similarity">
    <text evidence="2">Belongs to the GSP F family.</text>
</comment>
<feature type="domain" description="Type II secretion system protein GspF" evidence="13">
    <location>
        <begin position="70"/>
        <end position="192"/>
    </location>
</feature>
<dbReference type="PROSITE" id="PS00874">
    <property type="entry name" value="T2SP_F"/>
    <property type="match status" value="1"/>
</dbReference>
<dbReference type="FunFam" id="1.20.81.30:FF:000001">
    <property type="entry name" value="Type II secretion system protein F"/>
    <property type="match status" value="2"/>
</dbReference>
<evidence type="ECO:0000256" key="11">
    <source>
        <dbReference type="ARBA" id="ARBA00023136"/>
    </source>
</evidence>
<keyword evidence="3" id="KW-0813">Transport</keyword>
<dbReference type="GO" id="GO:0015628">
    <property type="term" value="P:protein secretion by the type II secretion system"/>
    <property type="evidence" value="ECO:0007669"/>
    <property type="project" value="InterPro"/>
</dbReference>
<keyword evidence="9" id="KW-0653">Protein transport</keyword>
<dbReference type="PANTHER" id="PTHR30012">
    <property type="entry name" value="GENERAL SECRETION PATHWAY PROTEIN"/>
    <property type="match status" value="1"/>
</dbReference>
<sequence length="403" mass="44283">MPAFEYIALDARGRERKGVLEGDAGRQIRQQLREQGLTPLSVEAVRTREARTRKALFQRGISSTDLALITRQWATLVRSGLPVDETLMTVSRQTEKARLKSMMAAVRSRVLEGHTLAVALGDFPHVFSDLFRSTVAAGEQSGHLDMVLERLADYTEARQQLSQKMMLALVYPTLLTLVAIAVVVLLLTFVVPQVVQVFDNIDQELPALTRGLIASSEFLQTYGPAILLLLVVLGVGFTYLLRIHAFKRGFHSLLLKIPLISRLVRGMDTARFARTFSILVVSGVPVLEGMRISATVMSNLPMREAVEDAARRVREGTGIHAALESCGYFPPMTVHLIASGESSGNLEAMLERAASAQEREMETLVSGLMGLFEPILILAMGGIVLVIVLAILLPIFDLNQLVQ</sequence>
<proteinExistence type="inferred from homology"/>